<feature type="chain" id="PRO_5035888859" description="Chitin-binding type-2 domain-containing protein" evidence="6">
    <location>
        <begin position="24"/>
        <end position="306"/>
    </location>
</feature>
<dbReference type="GO" id="GO:0005576">
    <property type="term" value="C:extracellular region"/>
    <property type="evidence" value="ECO:0007669"/>
    <property type="project" value="InterPro"/>
</dbReference>
<dbReference type="SMART" id="SM00494">
    <property type="entry name" value="ChtBD2"/>
    <property type="match status" value="3"/>
</dbReference>
<evidence type="ECO:0000256" key="4">
    <source>
        <dbReference type="ARBA" id="ARBA00023157"/>
    </source>
</evidence>
<accession>A0A8S4Q9K9</accession>
<evidence type="ECO:0000256" key="3">
    <source>
        <dbReference type="ARBA" id="ARBA00022737"/>
    </source>
</evidence>
<dbReference type="PROSITE" id="PS50940">
    <property type="entry name" value="CHIT_BIND_II"/>
    <property type="match status" value="1"/>
</dbReference>
<feature type="domain" description="Chitin-binding type-2" evidence="7">
    <location>
        <begin position="84"/>
        <end position="141"/>
    </location>
</feature>
<dbReference type="GO" id="GO:0008061">
    <property type="term" value="F:chitin binding"/>
    <property type="evidence" value="ECO:0007669"/>
    <property type="project" value="UniProtKB-KW"/>
</dbReference>
<dbReference type="OrthoDB" id="6020543at2759"/>
<keyword evidence="4" id="KW-1015">Disulfide bond</keyword>
<dbReference type="InterPro" id="IPR036508">
    <property type="entry name" value="Chitin-bd_dom_sf"/>
</dbReference>
<comment type="caution">
    <text evidence="8">The sequence shown here is derived from an EMBL/GenBank/DDBJ whole genome shotgun (WGS) entry which is preliminary data.</text>
</comment>
<evidence type="ECO:0000256" key="1">
    <source>
        <dbReference type="ARBA" id="ARBA00022669"/>
    </source>
</evidence>
<reference evidence="8" key="1">
    <citation type="submission" date="2022-03" db="EMBL/GenBank/DDBJ databases">
        <authorList>
            <person name="Martin C."/>
        </authorList>
    </citation>
    <scope>NUCLEOTIDE SEQUENCE</scope>
</reference>
<dbReference type="AlphaFoldDB" id="A0A8S4Q9K9"/>
<dbReference type="SUPFAM" id="SSF57625">
    <property type="entry name" value="Invertebrate chitin-binding proteins"/>
    <property type="match status" value="1"/>
</dbReference>
<dbReference type="Gene3D" id="2.170.140.10">
    <property type="entry name" value="Chitin binding domain"/>
    <property type="match status" value="1"/>
</dbReference>
<name>A0A8S4Q9K9_OWEFU</name>
<dbReference type="Proteomes" id="UP000749559">
    <property type="component" value="Unassembled WGS sequence"/>
</dbReference>
<dbReference type="PANTHER" id="PTHR23301">
    <property type="entry name" value="CHITIN BINDING PERITROPHIN-A"/>
    <property type="match status" value="1"/>
</dbReference>
<evidence type="ECO:0000313" key="9">
    <source>
        <dbReference type="Proteomes" id="UP000749559"/>
    </source>
</evidence>
<organism evidence="8 9">
    <name type="scientific">Owenia fusiformis</name>
    <name type="common">Polychaete worm</name>
    <dbReference type="NCBI Taxonomy" id="6347"/>
    <lineage>
        <taxon>Eukaryota</taxon>
        <taxon>Metazoa</taxon>
        <taxon>Spiralia</taxon>
        <taxon>Lophotrochozoa</taxon>
        <taxon>Annelida</taxon>
        <taxon>Polychaeta</taxon>
        <taxon>Sedentaria</taxon>
        <taxon>Canalipalpata</taxon>
        <taxon>Sabellida</taxon>
        <taxon>Oweniida</taxon>
        <taxon>Oweniidae</taxon>
        <taxon>Owenia</taxon>
    </lineage>
</organism>
<protein>
    <recommendedName>
        <fullName evidence="7">Chitin-binding type-2 domain-containing protein</fullName>
    </recommendedName>
</protein>
<keyword evidence="5" id="KW-0325">Glycoprotein</keyword>
<keyword evidence="3" id="KW-0677">Repeat</keyword>
<evidence type="ECO:0000256" key="6">
    <source>
        <dbReference type="SAM" id="SignalP"/>
    </source>
</evidence>
<dbReference type="InterPro" id="IPR002557">
    <property type="entry name" value="Chitin-bd_dom"/>
</dbReference>
<sequence>MKMSNNCAFLILVAVTGVHLVYGQCDCANRPDGYVCSVGCKELRRCFNREQVVLICGEYEVIDFESARCVPQEDASPPCGTGSDKNCTGRADGPYPDIETGCMTYYTCSSGQFAHRQFCPDGLVFNIINEVCDWPYNVCPPCGTGENVVICPTDPDPCNCTNTTPGTVCYSDCQVLSVCDENGESNTLVCEPGTVVDLTTRTCRPRAEVLPPCGTAGLSTAMPATTALPSLCDDCPNAPSGTKCLINCNEYHECLEGVPVRVTCDADLVVDPVLLECAMISDVCPPCGTKEDCATQNQADGELVLG</sequence>
<evidence type="ECO:0000256" key="5">
    <source>
        <dbReference type="ARBA" id="ARBA00023180"/>
    </source>
</evidence>
<feature type="signal peptide" evidence="6">
    <location>
        <begin position="1"/>
        <end position="23"/>
    </location>
</feature>
<dbReference type="Pfam" id="PF01607">
    <property type="entry name" value="CBM_14"/>
    <property type="match status" value="1"/>
</dbReference>
<evidence type="ECO:0000256" key="2">
    <source>
        <dbReference type="ARBA" id="ARBA00022729"/>
    </source>
</evidence>
<keyword evidence="2 6" id="KW-0732">Signal</keyword>
<keyword evidence="9" id="KW-1185">Reference proteome</keyword>
<evidence type="ECO:0000259" key="7">
    <source>
        <dbReference type="PROSITE" id="PS50940"/>
    </source>
</evidence>
<dbReference type="EMBL" id="CAIIXF020000012">
    <property type="protein sequence ID" value="CAH1801214.1"/>
    <property type="molecule type" value="Genomic_DNA"/>
</dbReference>
<gene>
    <name evidence="8" type="ORF">OFUS_LOCUS25025</name>
</gene>
<proteinExistence type="predicted"/>
<dbReference type="InterPro" id="IPR051940">
    <property type="entry name" value="Chitin_bind-dev_reg"/>
</dbReference>
<evidence type="ECO:0000313" key="8">
    <source>
        <dbReference type="EMBL" id="CAH1801214.1"/>
    </source>
</evidence>
<dbReference type="PANTHER" id="PTHR23301:SF0">
    <property type="entry name" value="CHITIN-BINDING TYPE-2 DOMAIN-CONTAINING PROTEIN-RELATED"/>
    <property type="match status" value="1"/>
</dbReference>
<keyword evidence="1" id="KW-0147">Chitin-binding</keyword>